<organism evidence="2 3">
    <name type="scientific">Dyadobacter frigoris</name>
    <dbReference type="NCBI Taxonomy" id="2576211"/>
    <lineage>
        <taxon>Bacteria</taxon>
        <taxon>Pseudomonadati</taxon>
        <taxon>Bacteroidota</taxon>
        <taxon>Cytophagia</taxon>
        <taxon>Cytophagales</taxon>
        <taxon>Spirosomataceae</taxon>
        <taxon>Dyadobacter</taxon>
    </lineage>
</organism>
<sequence length="314" mass="35653">MEPLQLLVVSLKGKSQTLIENSLAEANYSFKITHADSKQNALQACGEKKFDILISNCKLSDGPVTDLVSVLGDLLPCLVMAEGKCPFTAESILFIPETNYYISCSEQISWLTHLENTMAIWENAAKERIALFNQNYNNLFERALLRCAEELSPANESTENAVLNTLDLLREVLDISRVYICRKYGAANHVTEIVQTLEVCAPGVASKNRKNSNTDYPYYKSWDSSFSAQKPVQIKYSALEADQKSWWQTRDMQSFLAIPISYKESWDGFIGFEDSMHPRDWSNSEISFLKSVSELIHEKHMHFHISPVFLKNNS</sequence>
<feature type="domain" description="GAF" evidence="1">
    <location>
        <begin position="161"/>
        <end position="296"/>
    </location>
</feature>
<gene>
    <name evidence="2" type="ORF">FDK13_10340</name>
</gene>
<dbReference type="SUPFAM" id="SSF55781">
    <property type="entry name" value="GAF domain-like"/>
    <property type="match status" value="1"/>
</dbReference>
<dbReference type="Proteomes" id="UP000304900">
    <property type="component" value="Unassembled WGS sequence"/>
</dbReference>
<comment type="caution">
    <text evidence="2">The sequence shown here is derived from an EMBL/GenBank/DDBJ whole genome shotgun (WGS) entry which is preliminary data.</text>
</comment>
<dbReference type="InterPro" id="IPR029016">
    <property type="entry name" value="GAF-like_dom_sf"/>
</dbReference>
<dbReference type="Gene3D" id="3.30.450.40">
    <property type="match status" value="1"/>
</dbReference>
<dbReference type="EMBL" id="SZVO01000004">
    <property type="protein sequence ID" value="TKT92365.1"/>
    <property type="molecule type" value="Genomic_DNA"/>
</dbReference>
<evidence type="ECO:0000313" key="2">
    <source>
        <dbReference type="EMBL" id="TKT92365.1"/>
    </source>
</evidence>
<proteinExistence type="predicted"/>
<dbReference type="OrthoDB" id="931840at2"/>
<protein>
    <submittedName>
        <fullName evidence="2">GAF domain-containing protein</fullName>
    </submittedName>
</protein>
<name>A0A4U6D792_9BACT</name>
<evidence type="ECO:0000259" key="1">
    <source>
        <dbReference type="Pfam" id="PF01590"/>
    </source>
</evidence>
<accession>A0A4U6D792</accession>
<evidence type="ECO:0000313" key="3">
    <source>
        <dbReference type="Proteomes" id="UP000304900"/>
    </source>
</evidence>
<dbReference type="AlphaFoldDB" id="A0A4U6D792"/>
<dbReference type="InterPro" id="IPR003018">
    <property type="entry name" value="GAF"/>
</dbReference>
<dbReference type="RefSeq" id="WP_137339910.1">
    <property type="nucleotide sequence ID" value="NZ_BSQH01000007.1"/>
</dbReference>
<keyword evidence="3" id="KW-1185">Reference proteome</keyword>
<dbReference type="Pfam" id="PF01590">
    <property type="entry name" value="GAF"/>
    <property type="match status" value="1"/>
</dbReference>
<reference evidence="2 3" key="1">
    <citation type="submission" date="2019-05" db="EMBL/GenBank/DDBJ databases">
        <title>Dyadobacter AR-3-8 sp. nov., isolated from arctic soil.</title>
        <authorList>
            <person name="Chaudhary D.K."/>
        </authorList>
    </citation>
    <scope>NUCLEOTIDE SEQUENCE [LARGE SCALE GENOMIC DNA]</scope>
    <source>
        <strain evidence="2 3">AR-3-8</strain>
    </source>
</reference>